<evidence type="ECO:0000256" key="4">
    <source>
        <dbReference type="SAM" id="MobiDB-lite"/>
    </source>
</evidence>
<organism evidence="6 7">
    <name type="scientific">Actinomycetospora aurantiaca</name>
    <dbReference type="NCBI Taxonomy" id="3129233"/>
    <lineage>
        <taxon>Bacteria</taxon>
        <taxon>Bacillati</taxon>
        <taxon>Actinomycetota</taxon>
        <taxon>Actinomycetes</taxon>
        <taxon>Pseudonocardiales</taxon>
        <taxon>Pseudonocardiaceae</taxon>
        <taxon>Actinomycetospora</taxon>
    </lineage>
</organism>
<dbReference type="CDD" id="cd00789">
    <property type="entry name" value="KU_like"/>
    <property type="match status" value="1"/>
</dbReference>
<dbReference type="RefSeq" id="WP_337696182.1">
    <property type="nucleotide sequence ID" value="NZ_JBBEGN010000008.1"/>
</dbReference>
<dbReference type="PANTHER" id="PTHR41251">
    <property type="entry name" value="NON-HOMOLOGOUS END JOINING PROTEIN KU"/>
    <property type="match status" value="1"/>
</dbReference>
<dbReference type="PANTHER" id="PTHR41251:SF1">
    <property type="entry name" value="NON-HOMOLOGOUS END JOINING PROTEIN KU"/>
    <property type="match status" value="1"/>
</dbReference>
<dbReference type="SUPFAM" id="SSF100939">
    <property type="entry name" value="SPOC domain-like"/>
    <property type="match status" value="1"/>
</dbReference>
<comment type="similarity">
    <text evidence="3">Belongs to the prokaryotic Ku family.</text>
</comment>
<dbReference type="HAMAP" id="MF_01875">
    <property type="entry name" value="Prokaryotic_Ku"/>
    <property type="match status" value="1"/>
</dbReference>
<feature type="region of interest" description="Disordered" evidence="4">
    <location>
        <begin position="254"/>
        <end position="327"/>
    </location>
</feature>
<feature type="compositionally biased region" description="Basic and acidic residues" evidence="4">
    <location>
        <begin position="317"/>
        <end position="327"/>
    </location>
</feature>
<dbReference type="NCBIfam" id="TIGR02772">
    <property type="entry name" value="Ku_bact"/>
    <property type="match status" value="1"/>
</dbReference>
<dbReference type="PIRSF" id="PIRSF006493">
    <property type="entry name" value="Prok_Ku"/>
    <property type="match status" value="1"/>
</dbReference>
<evidence type="ECO:0000256" key="2">
    <source>
        <dbReference type="ARBA" id="ARBA00023172"/>
    </source>
</evidence>
<dbReference type="Proteomes" id="UP001385809">
    <property type="component" value="Unassembled WGS sequence"/>
</dbReference>
<feature type="compositionally biased region" description="Low complexity" evidence="4">
    <location>
        <begin position="302"/>
        <end position="311"/>
    </location>
</feature>
<comment type="subunit">
    <text evidence="3">Homodimer. Interacts with LigD.</text>
</comment>
<dbReference type="Gene3D" id="2.40.290.10">
    <property type="match status" value="1"/>
</dbReference>
<keyword evidence="1 3" id="KW-0238">DNA-binding</keyword>
<feature type="domain" description="Ku" evidence="5">
    <location>
        <begin position="52"/>
        <end position="180"/>
    </location>
</feature>
<sequence>MRAIWNGAVSFGLVNVPVRLYAATSNHDIRFHQVHEVDGGRIRQKRTCSVCGEEVAYSEIAKGYETDDGQLIMLDDDDLASLPTASGHEIDVVQFVPAEQVDALLLDKSYYLEPENKALKPYSLLREALRDTDRMALVKVALRQRETLALLRVRGETIVLQTMLWPDEIRDADFPVLEGDVELRPQEKAMAQSLVDSLSGDFEVDEFEDDYRKAVGELIEYKREHGGKRPAPQPAAEDDADDMTDLLTALRRSVEAAGGKAADTSSEEKADQAEKTEEAPADEKPKTSRKKSTAAKKDDDSSSGTKKSSTTRSRRKKSDDEKEEKAS</sequence>
<dbReference type="SMART" id="SM00559">
    <property type="entry name" value="Ku78"/>
    <property type="match status" value="1"/>
</dbReference>
<reference evidence="6 7" key="1">
    <citation type="submission" date="2024-03" db="EMBL/GenBank/DDBJ databases">
        <title>Actinomycetospora sp. OC33-EN08, a novel actinomycete isolated from wild orchid (Aerides multiflora).</title>
        <authorList>
            <person name="Suriyachadkun C."/>
        </authorList>
    </citation>
    <scope>NUCLEOTIDE SEQUENCE [LARGE SCALE GENOMIC DNA]</scope>
    <source>
        <strain evidence="6 7">OC33-EN08</strain>
    </source>
</reference>
<evidence type="ECO:0000256" key="1">
    <source>
        <dbReference type="ARBA" id="ARBA00023125"/>
    </source>
</evidence>
<keyword evidence="3" id="KW-0227">DNA damage</keyword>
<evidence type="ECO:0000313" key="6">
    <source>
        <dbReference type="EMBL" id="MEJ2869611.1"/>
    </source>
</evidence>
<keyword evidence="2 3" id="KW-0233">DNA recombination</keyword>
<gene>
    <name evidence="3" type="primary">ku</name>
    <name evidence="6" type="ORF">WCD74_17695</name>
</gene>
<dbReference type="InterPro" id="IPR006164">
    <property type="entry name" value="DNA_bd_Ku70/Ku80"/>
</dbReference>
<keyword evidence="3" id="KW-0234">DNA repair</keyword>
<dbReference type="InterPro" id="IPR009187">
    <property type="entry name" value="Prok_Ku"/>
</dbReference>
<proteinExistence type="inferred from homology"/>
<comment type="function">
    <text evidence="3">With LigD forms a non-homologous end joining (NHEJ) DNA repair enzyme, which repairs dsDNA breaks with reduced fidelity. Binds linear dsDNA with 5'- and 3'- overhangs but not closed circular dsDNA nor ssDNA. Recruits and stimulates the ligase activity of LigD.</text>
</comment>
<dbReference type="Pfam" id="PF02735">
    <property type="entry name" value="Ku"/>
    <property type="match status" value="1"/>
</dbReference>
<keyword evidence="7" id="KW-1185">Reference proteome</keyword>
<comment type="caution">
    <text evidence="6">The sequence shown here is derived from an EMBL/GenBank/DDBJ whole genome shotgun (WGS) entry which is preliminary data.</text>
</comment>
<evidence type="ECO:0000313" key="7">
    <source>
        <dbReference type="Proteomes" id="UP001385809"/>
    </source>
</evidence>
<feature type="compositionally biased region" description="Basic and acidic residues" evidence="4">
    <location>
        <begin position="266"/>
        <end position="286"/>
    </location>
</feature>
<evidence type="ECO:0000256" key="3">
    <source>
        <dbReference type="HAMAP-Rule" id="MF_01875"/>
    </source>
</evidence>
<dbReference type="EMBL" id="JBBEGN010000008">
    <property type="protein sequence ID" value="MEJ2869611.1"/>
    <property type="molecule type" value="Genomic_DNA"/>
</dbReference>
<dbReference type="InterPro" id="IPR016194">
    <property type="entry name" value="SPOC-like_C_dom_sf"/>
</dbReference>
<name>A0ABU8MQL6_9PSEU</name>
<accession>A0ABU8MQL6</accession>
<protein>
    <recommendedName>
        <fullName evidence="3">Non-homologous end joining protein Ku</fullName>
    </recommendedName>
</protein>
<evidence type="ECO:0000259" key="5">
    <source>
        <dbReference type="SMART" id="SM00559"/>
    </source>
</evidence>